<dbReference type="GO" id="GO:0045259">
    <property type="term" value="C:proton-transporting ATP synthase complex"/>
    <property type="evidence" value="ECO:0007669"/>
    <property type="project" value="UniProtKB-KW"/>
</dbReference>
<evidence type="ECO:0000256" key="5">
    <source>
        <dbReference type="ARBA" id="ARBA00023136"/>
    </source>
</evidence>
<sequence length="184" mass="19624">MAETTTVARPYARAAFEYAQSKKGGLKKWSEALSAAATIASDAGMQALLASPTLSAADKTSLLVDLCRAAAGDKAISDEFCNFVRLLADNGRLRSLVDIAALYEVFRSEAEKTIHAEVISAFEVDDEQKARIVTALKKRFNRDVALECRVDQSLIGGAVIRAGDVVIDGSVGGQLAKFATALRQ</sequence>
<comment type="subcellular location">
    <subcellularLocation>
        <location evidence="8">Cell membrane</location>
        <topology evidence="8">Peripheral membrane protein</topology>
    </subcellularLocation>
    <subcellularLocation>
        <location evidence="1">Membrane</location>
    </subcellularLocation>
</comment>
<comment type="similarity">
    <text evidence="8">Belongs to the ATPase delta chain family.</text>
</comment>
<dbReference type="GO" id="GO:0005886">
    <property type="term" value="C:plasma membrane"/>
    <property type="evidence" value="ECO:0007669"/>
    <property type="project" value="UniProtKB-SubCell"/>
</dbReference>
<evidence type="ECO:0000256" key="7">
    <source>
        <dbReference type="ARBA" id="ARBA00023310"/>
    </source>
</evidence>
<accession>A0A4R2LAI0</accession>
<dbReference type="InterPro" id="IPR026015">
    <property type="entry name" value="ATP_synth_OSCP/delta_N_sf"/>
</dbReference>
<dbReference type="HAMAP" id="MF_01416">
    <property type="entry name" value="ATP_synth_delta_bact"/>
    <property type="match status" value="1"/>
</dbReference>
<evidence type="ECO:0000256" key="2">
    <source>
        <dbReference type="ARBA" id="ARBA00022448"/>
    </source>
</evidence>
<dbReference type="PANTHER" id="PTHR11910">
    <property type="entry name" value="ATP SYNTHASE DELTA CHAIN"/>
    <property type="match status" value="1"/>
</dbReference>
<dbReference type="Proteomes" id="UP000295765">
    <property type="component" value="Unassembled WGS sequence"/>
</dbReference>
<evidence type="ECO:0000313" key="9">
    <source>
        <dbReference type="EMBL" id="TCO81219.1"/>
    </source>
</evidence>
<gene>
    <name evidence="8" type="primary">atpH</name>
    <name evidence="9" type="ORF">EV699_10960</name>
</gene>
<keyword evidence="10" id="KW-1185">Reference proteome</keyword>
<comment type="caution">
    <text evidence="9">The sequence shown here is derived from an EMBL/GenBank/DDBJ whole genome shotgun (WGS) entry which is preliminary data.</text>
</comment>
<dbReference type="PRINTS" id="PR00125">
    <property type="entry name" value="ATPASEDELTA"/>
</dbReference>
<evidence type="ECO:0000256" key="4">
    <source>
        <dbReference type="ARBA" id="ARBA00023065"/>
    </source>
</evidence>
<organism evidence="9 10">
    <name type="scientific">Plasticicumulans lactativorans</name>
    <dbReference type="NCBI Taxonomy" id="1133106"/>
    <lineage>
        <taxon>Bacteria</taxon>
        <taxon>Pseudomonadati</taxon>
        <taxon>Pseudomonadota</taxon>
        <taxon>Gammaproteobacteria</taxon>
        <taxon>Candidatus Competibacteraceae</taxon>
        <taxon>Plasticicumulans</taxon>
    </lineage>
</organism>
<evidence type="ECO:0000256" key="3">
    <source>
        <dbReference type="ARBA" id="ARBA00022781"/>
    </source>
</evidence>
<dbReference type="GO" id="GO:0046933">
    <property type="term" value="F:proton-transporting ATP synthase activity, rotational mechanism"/>
    <property type="evidence" value="ECO:0007669"/>
    <property type="project" value="UniProtKB-UniRule"/>
</dbReference>
<keyword evidence="3 8" id="KW-0375">Hydrogen ion transport</keyword>
<comment type="function">
    <text evidence="8">This protein is part of the stalk that links CF(0) to CF(1). It either transmits conformational changes from CF(0) to CF(1) or is implicated in proton conduction.</text>
</comment>
<keyword evidence="7 8" id="KW-0066">ATP synthesis</keyword>
<dbReference type="RefSeq" id="WP_132541848.1">
    <property type="nucleotide sequence ID" value="NZ_SLWY01000009.1"/>
</dbReference>
<dbReference type="NCBIfam" id="NF004402">
    <property type="entry name" value="PRK05758.2-2"/>
    <property type="match status" value="1"/>
</dbReference>
<dbReference type="AlphaFoldDB" id="A0A4R2LAI0"/>
<evidence type="ECO:0000256" key="1">
    <source>
        <dbReference type="ARBA" id="ARBA00004370"/>
    </source>
</evidence>
<dbReference type="InterPro" id="IPR020781">
    <property type="entry name" value="ATPase_OSCP/d_CS"/>
</dbReference>
<evidence type="ECO:0000256" key="6">
    <source>
        <dbReference type="ARBA" id="ARBA00023196"/>
    </source>
</evidence>
<protein>
    <recommendedName>
        <fullName evidence="8">ATP synthase subunit delta</fullName>
    </recommendedName>
    <alternativeName>
        <fullName evidence="8">ATP synthase F(1) sector subunit delta</fullName>
    </alternativeName>
    <alternativeName>
        <fullName evidence="8">F-type ATPase subunit delta</fullName>
        <shortName evidence="8">F-ATPase subunit delta</shortName>
    </alternativeName>
</protein>
<dbReference type="Gene3D" id="1.10.520.20">
    <property type="entry name" value="N-terminal domain of the delta subunit of the F1F0-ATP synthase"/>
    <property type="match status" value="1"/>
</dbReference>
<reference evidence="9 10" key="1">
    <citation type="submission" date="2019-03" db="EMBL/GenBank/DDBJ databases">
        <title>Genomic Encyclopedia of Type Strains, Phase IV (KMG-IV): sequencing the most valuable type-strain genomes for metagenomic binning, comparative biology and taxonomic classification.</title>
        <authorList>
            <person name="Goeker M."/>
        </authorList>
    </citation>
    <scope>NUCLEOTIDE SEQUENCE [LARGE SCALE GENOMIC DNA]</scope>
    <source>
        <strain evidence="9 10">DSM 25287</strain>
    </source>
</reference>
<keyword evidence="6 8" id="KW-0139">CF(1)</keyword>
<keyword evidence="8" id="KW-1003">Cell membrane</keyword>
<evidence type="ECO:0000313" key="10">
    <source>
        <dbReference type="Proteomes" id="UP000295765"/>
    </source>
</evidence>
<proteinExistence type="inferred from homology"/>
<name>A0A4R2LAI0_9GAMM</name>
<evidence type="ECO:0000256" key="8">
    <source>
        <dbReference type="HAMAP-Rule" id="MF_01416"/>
    </source>
</evidence>
<keyword evidence="5 8" id="KW-0472">Membrane</keyword>
<keyword evidence="4 8" id="KW-0406">Ion transport</keyword>
<keyword evidence="2 8" id="KW-0813">Transport</keyword>
<dbReference type="InterPro" id="IPR000711">
    <property type="entry name" value="ATPase_OSCP/dsu"/>
</dbReference>
<dbReference type="PROSITE" id="PS00389">
    <property type="entry name" value="ATPASE_DELTA"/>
    <property type="match status" value="1"/>
</dbReference>
<dbReference type="Pfam" id="PF00213">
    <property type="entry name" value="OSCP"/>
    <property type="match status" value="1"/>
</dbReference>
<dbReference type="SUPFAM" id="SSF47928">
    <property type="entry name" value="N-terminal domain of the delta subunit of the F1F0-ATP synthase"/>
    <property type="match status" value="1"/>
</dbReference>
<dbReference type="NCBIfam" id="TIGR01145">
    <property type="entry name" value="ATP_synt_delta"/>
    <property type="match status" value="1"/>
</dbReference>
<dbReference type="OrthoDB" id="9816221at2"/>
<comment type="function">
    <text evidence="8">F(1)F(0) ATP synthase produces ATP from ADP in the presence of a proton or sodium gradient. F-type ATPases consist of two structural domains, F(1) containing the extramembraneous catalytic core and F(0) containing the membrane proton channel, linked together by a central stalk and a peripheral stalk. During catalysis, ATP synthesis in the catalytic domain of F(1) is coupled via a rotary mechanism of the central stalk subunits to proton translocation.</text>
</comment>
<dbReference type="EMBL" id="SLWY01000009">
    <property type="protein sequence ID" value="TCO81219.1"/>
    <property type="molecule type" value="Genomic_DNA"/>
</dbReference>